<organism evidence="1 2">
    <name type="scientific">Austropuccinia psidii MF-1</name>
    <dbReference type="NCBI Taxonomy" id="1389203"/>
    <lineage>
        <taxon>Eukaryota</taxon>
        <taxon>Fungi</taxon>
        <taxon>Dikarya</taxon>
        <taxon>Basidiomycota</taxon>
        <taxon>Pucciniomycotina</taxon>
        <taxon>Pucciniomycetes</taxon>
        <taxon>Pucciniales</taxon>
        <taxon>Sphaerophragmiaceae</taxon>
        <taxon>Austropuccinia</taxon>
    </lineage>
</organism>
<comment type="caution">
    <text evidence="1">The sequence shown here is derived from an EMBL/GenBank/DDBJ whole genome shotgun (WGS) entry which is preliminary data.</text>
</comment>
<reference evidence="1" key="1">
    <citation type="submission" date="2021-03" db="EMBL/GenBank/DDBJ databases">
        <title>Draft genome sequence of rust myrtle Austropuccinia psidii MF-1, a brazilian biotype.</title>
        <authorList>
            <person name="Quecine M.C."/>
            <person name="Pachon D.M.R."/>
            <person name="Bonatelli M.L."/>
            <person name="Correr F.H."/>
            <person name="Franceschini L.M."/>
            <person name="Leite T.F."/>
            <person name="Margarido G.R.A."/>
            <person name="Almeida C.A."/>
            <person name="Ferrarezi J.A."/>
            <person name="Labate C.A."/>
        </authorList>
    </citation>
    <scope>NUCLEOTIDE SEQUENCE</scope>
    <source>
        <strain evidence="1">MF-1</strain>
    </source>
</reference>
<protein>
    <submittedName>
        <fullName evidence="1">Uncharacterized protein</fullName>
    </submittedName>
</protein>
<keyword evidence="2" id="KW-1185">Reference proteome</keyword>
<evidence type="ECO:0000313" key="1">
    <source>
        <dbReference type="EMBL" id="MBW0465628.1"/>
    </source>
</evidence>
<dbReference type="AlphaFoldDB" id="A0A9Q3BIB9"/>
<evidence type="ECO:0000313" key="2">
    <source>
        <dbReference type="Proteomes" id="UP000765509"/>
    </source>
</evidence>
<sequence length="76" mass="8359">MPRRIAVLVQPNRFSHHNTECGNLKSDERPAQSQLLKQANPATTRSPLILAPDPARVLECSSLLKIFLVTSSIHGS</sequence>
<proteinExistence type="predicted"/>
<accession>A0A9Q3BIB9</accession>
<dbReference type="Proteomes" id="UP000765509">
    <property type="component" value="Unassembled WGS sequence"/>
</dbReference>
<name>A0A9Q3BIB9_9BASI</name>
<gene>
    <name evidence="1" type="ORF">O181_005343</name>
</gene>
<dbReference type="EMBL" id="AVOT02001086">
    <property type="protein sequence ID" value="MBW0465628.1"/>
    <property type="molecule type" value="Genomic_DNA"/>
</dbReference>